<name>A0A5Q2RGG1_9ACTN</name>
<dbReference type="GO" id="GO:0017004">
    <property type="term" value="P:cytochrome complex assembly"/>
    <property type="evidence" value="ECO:0007669"/>
    <property type="project" value="UniProtKB-KW"/>
</dbReference>
<keyword evidence="7" id="KW-0732">Signal</keyword>
<keyword evidence="4" id="KW-1015">Disulfide bond</keyword>
<evidence type="ECO:0000313" key="9">
    <source>
        <dbReference type="EMBL" id="QGG94724.1"/>
    </source>
</evidence>
<keyword evidence="3" id="KW-0812">Transmembrane</keyword>
<evidence type="ECO:0000259" key="8">
    <source>
        <dbReference type="PROSITE" id="PS51352"/>
    </source>
</evidence>
<sequence>MTRRRAVALVATLALGTLAAGCGDDEEAGRRNLAALVDEAPTTTDEPSTTPDADAEDQAEAEVEGAPSTADVEVSGEPLAFLFDGDDPAIGETAPELAGTSLTGEPMEIRHDGTPRIVVFVAHWCPHCQAEVPVVVDWLGDGGLPDDVELVAVSTAVDEARDNFPPAEWLEREGWAVPTLVDTEDGAAHLAYGAGGFPYFVVLDGDGRVVLRSAGERSPDGLDELVELARDGA</sequence>
<feature type="signal peptide" evidence="7">
    <location>
        <begin position="1"/>
        <end position="19"/>
    </location>
</feature>
<feature type="chain" id="PRO_5039386956" evidence="7">
    <location>
        <begin position="20"/>
        <end position="233"/>
    </location>
</feature>
<evidence type="ECO:0000256" key="7">
    <source>
        <dbReference type="SAM" id="SignalP"/>
    </source>
</evidence>
<keyword evidence="10" id="KW-1185">Reference proteome</keyword>
<dbReference type="SUPFAM" id="SSF52833">
    <property type="entry name" value="Thioredoxin-like"/>
    <property type="match status" value="1"/>
</dbReference>
<dbReference type="InterPro" id="IPR013740">
    <property type="entry name" value="Redoxin"/>
</dbReference>
<evidence type="ECO:0000256" key="1">
    <source>
        <dbReference type="ARBA" id="ARBA00004196"/>
    </source>
</evidence>
<evidence type="ECO:0000256" key="4">
    <source>
        <dbReference type="ARBA" id="ARBA00023157"/>
    </source>
</evidence>
<dbReference type="EMBL" id="CP045851">
    <property type="protein sequence ID" value="QGG94724.1"/>
    <property type="molecule type" value="Genomic_DNA"/>
</dbReference>
<dbReference type="Pfam" id="PF08534">
    <property type="entry name" value="Redoxin"/>
    <property type="match status" value="1"/>
</dbReference>
<dbReference type="PANTHER" id="PTHR42852:SF6">
    <property type="entry name" value="THIOL:DISULFIDE INTERCHANGE PROTEIN DSBE"/>
    <property type="match status" value="1"/>
</dbReference>
<accession>A0A5Q2RGG1</accession>
<feature type="compositionally biased region" description="Low complexity" evidence="6">
    <location>
        <begin position="38"/>
        <end position="52"/>
    </location>
</feature>
<organism evidence="9 10">
    <name type="scientific">Actinomarinicola tropica</name>
    <dbReference type="NCBI Taxonomy" id="2789776"/>
    <lineage>
        <taxon>Bacteria</taxon>
        <taxon>Bacillati</taxon>
        <taxon>Actinomycetota</taxon>
        <taxon>Acidimicrobiia</taxon>
        <taxon>Acidimicrobiales</taxon>
        <taxon>Iamiaceae</taxon>
        <taxon>Actinomarinicola</taxon>
    </lineage>
</organism>
<evidence type="ECO:0000256" key="6">
    <source>
        <dbReference type="SAM" id="MobiDB-lite"/>
    </source>
</evidence>
<dbReference type="InterPro" id="IPR013766">
    <property type="entry name" value="Thioredoxin_domain"/>
</dbReference>
<dbReference type="Gene3D" id="3.40.30.10">
    <property type="entry name" value="Glutaredoxin"/>
    <property type="match status" value="1"/>
</dbReference>
<evidence type="ECO:0000313" key="10">
    <source>
        <dbReference type="Proteomes" id="UP000334019"/>
    </source>
</evidence>
<feature type="region of interest" description="Disordered" evidence="6">
    <location>
        <begin position="36"/>
        <end position="58"/>
    </location>
</feature>
<proteinExistence type="predicted"/>
<reference evidence="9 10" key="1">
    <citation type="submission" date="2019-11" db="EMBL/GenBank/DDBJ databases">
        <authorList>
            <person name="He Y."/>
        </authorList>
    </citation>
    <scope>NUCLEOTIDE SEQUENCE [LARGE SCALE GENOMIC DNA]</scope>
    <source>
        <strain evidence="9 10">SCSIO 58843</strain>
    </source>
</reference>
<dbReference type="GO" id="GO:0030313">
    <property type="term" value="C:cell envelope"/>
    <property type="evidence" value="ECO:0007669"/>
    <property type="project" value="UniProtKB-SubCell"/>
</dbReference>
<dbReference type="PROSITE" id="PS51352">
    <property type="entry name" value="THIOREDOXIN_2"/>
    <property type="match status" value="1"/>
</dbReference>
<dbReference type="KEGG" id="atq:GH723_06155"/>
<evidence type="ECO:0000256" key="5">
    <source>
        <dbReference type="ARBA" id="ARBA00023284"/>
    </source>
</evidence>
<protein>
    <submittedName>
        <fullName evidence="9">Redoxin family protein</fullName>
    </submittedName>
</protein>
<dbReference type="InterPro" id="IPR036249">
    <property type="entry name" value="Thioredoxin-like_sf"/>
</dbReference>
<evidence type="ECO:0000256" key="2">
    <source>
        <dbReference type="ARBA" id="ARBA00022748"/>
    </source>
</evidence>
<gene>
    <name evidence="9" type="ORF">GH723_06155</name>
</gene>
<keyword evidence="2" id="KW-0201">Cytochrome c-type biogenesis</keyword>
<dbReference type="GO" id="GO:0016491">
    <property type="term" value="F:oxidoreductase activity"/>
    <property type="evidence" value="ECO:0007669"/>
    <property type="project" value="InterPro"/>
</dbReference>
<keyword evidence="3" id="KW-0735">Signal-anchor</keyword>
<comment type="subcellular location">
    <subcellularLocation>
        <location evidence="1">Cell envelope</location>
    </subcellularLocation>
</comment>
<dbReference type="CDD" id="cd02966">
    <property type="entry name" value="TlpA_like_family"/>
    <property type="match status" value="1"/>
</dbReference>
<evidence type="ECO:0000256" key="3">
    <source>
        <dbReference type="ARBA" id="ARBA00022968"/>
    </source>
</evidence>
<dbReference type="Proteomes" id="UP000334019">
    <property type="component" value="Chromosome"/>
</dbReference>
<dbReference type="PANTHER" id="PTHR42852">
    <property type="entry name" value="THIOL:DISULFIDE INTERCHANGE PROTEIN DSBE"/>
    <property type="match status" value="1"/>
</dbReference>
<dbReference type="RefSeq" id="WP_153758830.1">
    <property type="nucleotide sequence ID" value="NZ_CP045851.1"/>
</dbReference>
<dbReference type="PROSITE" id="PS51257">
    <property type="entry name" value="PROKAR_LIPOPROTEIN"/>
    <property type="match status" value="1"/>
</dbReference>
<dbReference type="AlphaFoldDB" id="A0A5Q2RGG1"/>
<keyword evidence="5" id="KW-0676">Redox-active center</keyword>
<dbReference type="InterPro" id="IPR050553">
    <property type="entry name" value="Thioredoxin_ResA/DsbE_sf"/>
</dbReference>
<feature type="domain" description="Thioredoxin" evidence="8">
    <location>
        <begin position="88"/>
        <end position="231"/>
    </location>
</feature>